<keyword evidence="15" id="KW-0472">Membrane</keyword>
<dbReference type="PANTHER" id="PTHR13619:SF0">
    <property type="entry name" value="PHOSPHATIDATE CYTIDYLYLTRANSFERASE, MITOCHONDRIAL"/>
    <property type="match status" value="1"/>
</dbReference>
<organism evidence="19">
    <name type="scientific">Chromera velia CCMP2878</name>
    <dbReference type="NCBI Taxonomy" id="1169474"/>
    <lineage>
        <taxon>Eukaryota</taxon>
        <taxon>Sar</taxon>
        <taxon>Alveolata</taxon>
        <taxon>Colpodellida</taxon>
        <taxon>Chromeraceae</taxon>
        <taxon>Chromera</taxon>
    </lineage>
</organism>
<dbReference type="GO" id="GO:0004605">
    <property type="term" value="F:phosphatidate cytidylyltransferase activity"/>
    <property type="evidence" value="ECO:0007669"/>
    <property type="project" value="UniProtKB-EC"/>
</dbReference>
<evidence type="ECO:0000256" key="17">
    <source>
        <dbReference type="ARBA" id="ARBA00023264"/>
    </source>
</evidence>
<evidence type="ECO:0000256" key="13">
    <source>
        <dbReference type="ARBA" id="ARBA00023098"/>
    </source>
</evidence>
<dbReference type="GO" id="GO:0016024">
    <property type="term" value="P:CDP-diacylglycerol biosynthetic process"/>
    <property type="evidence" value="ECO:0007669"/>
    <property type="project" value="UniProtKB-UniPathway"/>
</dbReference>
<keyword evidence="13" id="KW-0443">Lipid metabolism</keyword>
<keyword evidence="9" id="KW-0808">Transferase</keyword>
<evidence type="ECO:0000256" key="5">
    <source>
        <dbReference type="ARBA" id="ARBA00005458"/>
    </source>
</evidence>
<evidence type="ECO:0000256" key="12">
    <source>
        <dbReference type="ARBA" id="ARBA00022842"/>
    </source>
</evidence>
<name>A0A0G4FBE0_9ALVE</name>
<evidence type="ECO:0000256" key="6">
    <source>
        <dbReference type="ARBA" id="ARBA00012487"/>
    </source>
</evidence>
<evidence type="ECO:0000256" key="4">
    <source>
        <dbReference type="ARBA" id="ARBA00005189"/>
    </source>
</evidence>
<dbReference type="PANTHER" id="PTHR13619">
    <property type="entry name" value="PHOSPHATIDATE CYTIDYLYLTRANSFERASE, MITOCHONDRIAL"/>
    <property type="match status" value="1"/>
</dbReference>
<keyword evidence="12" id="KW-0460">Magnesium</keyword>
<comment type="subcellular location">
    <subcellularLocation>
        <location evidence="2">Mitochondrion inner membrane</location>
        <topology evidence="2">Peripheral membrane protein</topology>
        <orientation evidence="2">Matrix side</orientation>
    </subcellularLocation>
</comment>
<sequence length="197" mass="21623">MKALEGFRSFPFQKFPPLLSAIAYGSAAFPQAGRKAGEMLDLLLVLPRGGRGIGGSQWTAASGAVHWHEANLDMNPGHYRSFVAKVGGGERVGQVQRWRRPKVWFNPNVEIPMGGQAEGRKTIRGRLCKYGVTTLEDLESDLTSWDDLYLAGRLHKPVEIFVPPSDPRTASADFADLSSLGKKIEFNRLCAVGHSTE</sequence>
<keyword evidence="14" id="KW-0496">Mitochondrion</keyword>
<dbReference type="VEuPathDB" id="CryptoDB:Cvel_16138"/>
<keyword evidence="16" id="KW-0594">Phospholipid biosynthesis</keyword>
<comment type="pathway">
    <text evidence="4">Lipid metabolism.</text>
</comment>
<evidence type="ECO:0000313" key="19">
    <source>
        <dbReference type="EMBL" id="CEM10210.1"/>
    </source>
</evidence>
<dbReference type="EC" id="2.7.7.41" evidence="6"/>
<dbReference type="InterPro" id="IPR015222">
    <property type="entry name" value="Tam41"/>
</dbReference>
<evidence type="ECO:0000256" key="2">
    <source>
        <dbReference type="ARBA" id="ARBA00004443"/>
    </source>
</evidence>
<evidence type="ECO:0000256" key="1">
    <source>
        <dbReference type="ARBA" id="ARBA00001946"/>
    </source>
</evidence>
<dbReference type="PhylomeDB" id="A0A0G4FBE0"/>
<keyword evidence="11" id="KW-0999">Mitochondrion inner membrane</keyword>
<dbReference type="GO" id="GO:0005743">
    <property type="term" value="C:mitochondrial inner membrane"/>
    <property type="evidence" value="ECO:0007669"/>
    <property type="project" value="UniProtKB-SubCell"/>
</dbReference>
<evidence type="ECO:0000256" key="9">
    <source>
        <dbReference type="ARBA" id="ARBA00022679"/>
    </source>
</evidence>
<evidence type="ECO:0000256" key="3">
    <source>
        <dbReference type="ARBA" id="ARBA00005119"/>
    </source>
</evidence>
<evidence type="ECO:0000256" key="8">
    <source>
        <dbReference type="ARBA" id="ARBA00022516"/>
    </source>
</evidence>
<keyword evidence="8" id="KW-0444">Lipid biosynthesis</keyword>
<dbReference type="EMBL" id="CDMZ01000253">
    <property type="protein sequence ID" value="CEM10210.1"/>
    <property type="molecule type" value="Genomic_DNA"/>
</dbReference>
<accession>A0A0G4FBE0</accession>
<evidence type="ECO:0000256" key="15">
    <source>
        <dbReference type="ARBA" id="ARBA00023136"/>
    </source>
</evidence>
<evidence type="ECO:0000256" key="11">
    <source>
        <dbReference type="ARBA" id="ARBA00022792"/>
    </source>
</evidence>
<evidence type="ECO:0000256" key="7">
    <source>
        <dbReference type="ARBA" id="ARBA00018337"/>
    </source>
</evidence>
<gene>
    <name evidence="19" type="ORF">Cvel_16138</name>
</gene>
<comment type="pathway">
    <text evidence="3">Phospholipid metabolism; CDP-diacylglycerol biosynthesis; CDP-diacylglycerol from sn-glycerol 3-phosphate: step 3/3.</text>
</comment>
<evidence type="ECO:0000256" key="10">
    <source>
        <dbReference type="ARBA" id="ARBA00022695"/>
    </source>
</evidence>
<keyword evidence="17" id="KW-1208">Phospholipid metabolism</keyword>
<comment type="cofactor">
    <cofactor evidence="1">
        <name>Mg(2+)</name>
        <dbReference type="ChEBI" id="CHEBI:18420"/>
    </cofactor>
</comment>
<dbReference type="AlphaFoldDB" id="A0A0G4FBE0"/>
<comment type="similarity">
    <text evidence="5">Belongs to the TAM41 family.</text>
</comment>
<protein>
    <recommendedName>
        <fullName evidence="7">Phosphatidate cytidylyltransferase, mitochondrial</fullName>
        <ecNumber evidence="6">2.7.7.41</ecNumber>
    </recommendedName>
    <alternativeName>
        <fullName evidence="18">CDP-diacylglycerol synthase</fullName>
    </alternativeName>
</protein>
<dbReference type="UniPathway" id="UPA00557">
    <property type="reaction ID" value="UER00614"/>
</dbReference>
<evidence type="ECO:0000256" key="18">
    <source>
        <dbReference type="ARBA" id="ARBA00029893"/>
    </source>
</evidence>
<dbReference type="Pfam" id="PF09139">
    <property type="entry name" value="Tam41_Mmp37"/>
    <property type="match status" value="1"/>
</dbReference>
<evidence type="ECO:0000256" key="16">
    <source>
        <dbReference type="ARBA" id="ARBA00023209"/>
    </source>
</evidence>
<dbReference type="GO" id="GO:0032049">
    <property type="term" value="P:cardiolipin biosynthetic process"/>
    <property type="evidence" value="ECO:0007669"/>
    <property type="project" value="InterPro"/>
</dbReference>
<proteinExistence type="inferred from homology"/>
<keyword evidence="10" id="KW-0548">Nucleotidyltransferase</keyword>
<evidence type="ECO:0000256" key="14">
    <source>
        <dbReference type="ARBA" id="ARBA00023128"/>
    </source>
</evidence>
<reference evidence="19" key="1">
    <citation type="submission" date="2014-11" db="EMBL/GenBank/DDBJ databases">
        <authorList>
            <person name="Otto D Thomas"/>
            <person name="Naeem Raeece"/>
        </authorList>
    </citation>
    <scope>NUCLEOTIDE SEQUENCE</scope>
</reference>